<gene>
    <name evidence="1" type="ORF">LIER_33843</name>
</gene>
<comment type="caution">
    <text evidence="1">The sequence shown here is derived from an EMBL/GenBank/DDBJ whole genome shotgun (WGS) entry which is preliminary data.</text>
</comment>
<proteinExistence type="predicted"/>
<evidence type="ECO:0000313" key="1">
    <source>
        <dbReference type="EMBL" id="GAA0186555.1"/>
    </source>
</evidence>
<name>A0AAV3S113_LITER</name>
<dbReference type="Proteomes" id="UP001454036">
    <property type="component" value="Unassembled WGS sequence"/>
</dbReference>
<accession>A0AAV3S113</accession>
<dbReference type="EMBL" id="BAABME010013814">
    <property type="protein sequence ID" value="GAA0186555.1"/>
    <property type="molecule type" value="Genomic_DNA"/>
</dbReference>
<dbReference type="PANTHER" id="PTHR46951:SF2">
    <property type="entry name" value="BED-TYPE DOMAIN-CONTAINING PROTEIN"/>
    <property type="match status" value="1"/>
</dbReference>
<dbReference type="PANTHER" id="PTHR46951">
    <property type="entry name" value="BED-TYPE DOMAIN-CONTAINING PROTEIN"/>
    <property type="match status" value="1"/>
</dbReference>
<sequence length="109" mass="12780">MGLKQLLDHHLLDNFKEKRKDIGWDYGIPIPENIDHVKYSFCDTIYKGGIIRLKNHLIGNNKNVAACKRCPAHVKERVEENWKQKLEEKQAPNQVNQVDVFIIDDEELK</sequence>
<reference evidence="1 2" key="1">
    <citation type="submission" date="2024-01" db="EMBL/GenBank/DDBJ databases">
        <title>The complete chloroplast genome sequence of Lithospermum erythrorhizon: insights into the phylogenetic relationship among Boraginaceae species and the maternal lineages of purple gromwells.</title>
        <authorList>
            <person name="Okada T."/>
            <person name="Watanabe K."/>
        </authorList>
    </citation>
    <scope>NUCLEOTIDE SEQUENCE [LARGE SCALE GENOMIC DNA]</scope>
</reference>
<keyword evidence="2" id="KW-1185">Reference proteome</keyword>
<protein>
    <submittedName>
        <fullName evidence="1">Uncharacterized protein</fullName>
    </submittedName>
</protein>
<evidence type="ECO:0000313" key="2">
    <source>
        <dbReference type="Proteomes" id="UP001454036"/>
    </source>
</evidence>
<dbReference type="AlphaFoldDB" id="A0AAV3S113"/>
<organism evidence="1 2">
    <name type="scientific">Lithospermum erythrorhizon</name>
    <name type="common">Purple gromwell</name>
    <name type="synonym">Lithospermum officinale var. erythrorhizon</name>
    <dbReference type="NCBI Taxonomy" id="34254"/>
    <lineage>
        <taxon>Eukaryota</taxon>
        <taxon>Viridiplantae</taxon>
        <taxon>Streptophyta</taxon>
        <taxon>Embryophyta</taxon>
        <taxon>Tracheophyta</taxon>
        <taxon>Spermatophyta</taxon>
        <taxon>Magnoliopsida</taxon>
        <taxon>eudicotyledons</taxon>
        <taxon>Gunneridae</taxon>
        <taxon>Pentapetalae</taxon>
        <taxon>asterids</taxon>
        <taxon>lamiids</taxon>
        <taxon>Boraginales</taxon>
        <taxon>Boraginaceae</taxon>
        <taxon>Boraginoideae</taxon>
        <taxon>Lithospermeae</taxon>
        <taxon>Lithospermum</taxon>
    </lineage>
</organism>